<evidence type="ECO:0000256" key="8">
    <source>
        <dbReference type="SAM" id="Coils"/>
    </source>
</evidence>
<dbReference type="PANTHER" id="PTHR36766">
    <property type="entry name" value="PLANT BROAD-SPECTRUM MILDEW RESISTANCE PROTEIN RPW8"/>
    <property type="match status" value="1"/>
</dbReference>
<dbReference type="Gene3D" id="1.10.8.430">
    <property type="entry name" value="Helical domain of apoptotic protease-activating factors"/>
    <property type="match status" value="1"/>
</dbReference>
<keyword evidence="4" id="KW-0547">Nucleotide-binding</keyword>
<proteinExistence type="inferred from homology"/>
<feature type="domain" description="Disease resistance N-terminal" evidence="10">
    <location>
        <begin position="10"/>
        <end position="98"/>
    </location>
</feature>
<keyword evidence="5" id="KW-0611">Plant defense</keyword>
<feature type="domain" description="Disease resistance R13L4/SHOC-2-like LRR" evidence="12">
    <location>
        <begin position="756"/>
        <end position="867"/>
    </location>
</feature>
<dbReference type="InterPro" id="IPR058922">
    <property type="entry name" value="WHD_DRP"/>
</dbReference>
<dbReference type="InterPro" id="IPR032675">
    <property type="entry name" value="LRR_dom_sf"/>
</dbReference>
<dbReference type="GO" id="GO:0042742">
    <property type="term" value="P:defense response to bacterium"/>
    <property type="evidence" value="ECO:0007669"/>
    <property type="project" value="UniProtKB-ARBA"/>
</dbReference>
<reference evidence="14" key="1">
    <citation type="submission" date="2014-09" db="EMBL/GenBank/DDBJ databases">
        <authorList>
            <person name="Magalhaes I.L.F."/>
            <person name="Oliveira U."/>
            <person name="Santos F.R."/>
            <person name="Vidigal T.H.D.A."/>
            <person name="Brescovit A.D."/>
            <person name="Santos A.J."/>
        </authorList>
    </citation>
    <scope>NUCLEOTIDE SEQUENCE</scope>
    <source>
        <tissue evidence="14">Shoot tissue taken approximately 20 cm above the soil surface</tissue>
    </source>
</reference>
<dbReference type="InterPro" id="IPR042197">
    <property type="entry name" value="Apaf_helical"/>
</dbReference>
<dbReference type="GO" id="GO:0002758">
    <property type="term" value="P:innate immune response-activating signaling pathway"/>
    <property type="evidence" value="ECO:0007669"/>
    <property type="project" value="UniProtKB-ARBA"/>
</dbReference>
<dbReference type="EMBL" id="GBRH01164983">
    <property type="protein sequence ID" value="JAE32913.1"/>
    <property type="molecule type" value="Transcribed_RNA"/>
</dbReference>
<evidence type="ECO:0000256" key="3">
    <source>
        <dbReference type="ARBA" id="ARBA00022737"/>
    </source>
</evidence>
<dbReference type="Pfam" id="PF25019">
    <property type="entry name" value="LRR_R13L1-DRL21"/>
    <property type="match status" value="1"/>
</dbReference>
<dbReference type="Pfam" id="PF23598">
    <property type="entry name" value="LRR_14"/>
    <property type="match status" value="2"/>
</dbReference>
<feature type="domain" description="Disease resistance protein winged helix" evidence="11">
    <location>
        <begin position="428"/>
        <end position="505"/>
    </location>
</feature>
<evidence type="ECO:0000313" key="14">
    <source>
        <dbReference type="EMBL" id="JAE32913.1"/>
    </source>
</evidence>
<dbReference type="GO" id="GO:0009626">
    <property type="term" value="P:plant-type hypersensitive response"/>
    <property type="evidence" value="ECO:0007669"/>
    <property type="project" value="UniProtKB-ARBA"/>
</dbReference>
<dbReference type="FunFam" id="1.10.10.10:FF:000322">
    <property type="entry name" value="Probable disease resistance protein At1g63360"/>
    <property type="match status" value="1"/>
</dbReference>
<dbReference type="FunFam" id="3.40.50.300:FF:001091">
    <property type="entry name" value="Probable disease resistance protein At1g61300"/>
    <property type="match status" value="1"/>
</dbReference>
<feature type="domain" description="Disease resistance R13L4/SHOC-2-like LRR" evidence="12">
    <location>
        <begin position="551"/>
        <end position="677"/>
    </location>
</feature>
<dbReference type="InterPro" id="IPR055414">
    <property type="entry name" value="LRR_R13L4/SHOC2-like"/>
</dbReference>
<dbReference type="InterPro" id="IPR036388">
    <property type="entry name" value="WH-like_DNA-bd_sf"/>
</dbReference>
<comment type="similarity">
    <text evidence="1">Belongs to the disease resistance NB-LRR family.</text>
</comment>
<keyword evidence="6" id="KW-0067">ATP-binding</keyword>
<sequence>MSGGAEMIVGAVVQNVASMLGQAALERVELLRRFTDDVMEMKGNLVTLQAVLADAENRSRGSESVRLWLKKLKSASYNIEDTLDELEADSMTQKNNSCTVMSFNPLITRCSVSNKMRKIREELDKIAEEHKKFNFLQLADTRQAVNINNQETSVGHSDKVEMIGRESEKNRILKLALQKDGRAKISIIPIVGFGGMGKTTLAKSVLIAKEAKDKFDVRAWVHVSEEFNKKKIVASIISQVEGISQAYDMSEQYLKSCLERILSGKAYLIVLDDLWEERGNELESLMDMLQYGKEGSKIIVTTRSDQVAATLSNIRSSQFDTVPQTKLKALSSDDCWSIMNPLSLGHVQDVELVTIGKEIAKKCGGVPLVAKALGYVLNKNCTREAWMEVRDSNILDIKDDDYGIMSGLMLSYYRMPSHLKLCFMYCSVFPKSHNIDHDCLIQQWIALGFIQDARGISLQRIGGEYINYFLGMSFLTLSTIPEVTNSGRFKPTLKLHMHDVVHDLARFVASDDFSYVNTVDQNKKSDNWSCHYQLLMNHDEASQAYKSLPTKVRALHFWGCNKMHLPKQAFSHTKCLRVLDLSGCHVSEIPSSIYKLKLLRYLDASNLPISNLPKSLSRLLNLQTLILSNAALRTLPTNIGCLQKLQYFDLSRCVNLHKLPTSFGNLSELLFLNLTSCYELCTLPESFGNLHRLQFLNLSDCYRLSLPESCCQLHDLTHLDLSNCHELGRLPDCFGELSKLQYFDISRCANLHKLPTSFGNLSELLVLNLASCHDLHILPESFGNLHRLQFLNLSDCYGLQLLPESCCQLHDLTHLDLSDCHNLEKLPDCIGNLSKLEYLNMTSCSKVQALPESLCKLMNLKHLNLSFCVKLENLPSCIGNIRLQTLDLQCCMFLRDLPNSILDMSTLVDVDGTITPFIESKVRKLREKLNLQGSSEIDGGSSHLWNQIAHLEETQIHELKIKGLENVKHLEEAEQAKLSNNSSLKRLELLWEYNEGDVAETVDAQTDKSVLEKFMPPRSLQHLALRGYMSTDFPSWILDIVSYLPRVTTIALYNLKGCNCLPPLGRLPNLRTLTMDRMPNIRGIGKEFYGDDGTCKKLRVVWLKSMDNLEEWWTTRSSCEDGDFLIPNLHLLYAQDCPKLKFLPYPPRSMTWVVGNSDHVLPEHGFGSLSSTTPFGLAILGPSPSSEVWVRPRHLSSIESLGLYSIIDLRTLPEAIQCFTSLQELVVEYCGGMDTLPEFIGDMTSLRKIHIHGCPKLSSLPQSIQHLIELKQLEIIDCPALIEKCQGEDRHKIAHIPEVKLENRIFPPQLRAKK</sequence>
<dbReference type="SUPFAM" id="SSF52058">
    <property type="entry name" value="L domain-like"/>
    <property type="match status" value="2"/>
</dbReference>
<evidence type="ECO:0000259" key="10">
    <source>
        <dbReference type="Pfam" id="PF18052"/>
    </source>
</evidence>
<feature type="domain" description="NB-ARC" evidence="9">
    <location>
        <begin position="167"/>
        <end position="340"/>
    </location>
</feature>
<keyword evidence="2" id="KW-0433">Leucine-rich repeat</keyword>
<dbReference type="PANTHER" id="PTHR36766:SF40">
    <property type="entry name" value="DISEASE RESISTANCE PROTEIN RGA3"/>
    <property type="match status" value="1"/>
</dbReference>
<dbReference type="PRINTS" id="PR00364">
    <property type="entry name" value="DISEASERSIST"/>
</dbReference>
<name>A0A0A9HJ36_ARUDO</name>
<dbReference type="Pfam" id="PF00560">
    <property type="entry name" value="LRR_1"/>
    <property type="match status" value="1"/>
</dbReference>
<evidence type="ECO:0000259" key="13">
    <source>
        <dbReference type="Pfam" id="PF25019"/>
    </source>
</evidence>
<dbReference type="Pfam" id="PF18052">
    <property type="entry name" value="Rx_N"/>
    <property type="match status" value="1"/>
</dbReference>
<evidence type="ECO:0000259" key="11">
    <source>
        <dbReference type="Pfam" id="PF23559"/>
    </source>
</evidence>
<protein>
    <submittedName>
        <fullName evidence="14">Uncharacterized protein</fullName>
    </submittedName>
</protein>
<evidence type="ECO:0000259" key="12">
    <source>
        <dbReference type="Pfam" id="PF23598"/>
    </source>
</evidence>
<dbReference type="SMART" id="SM00367">
    <property type="entry name" value="LRR_CC"/>
    <property type="match status" value="5"/>
</dbReference>
<dbReference type="InterPro" id="IPR001611">
    <property type="entry name" value="Leu-rich_rpt"/>
</dbReference>
<evidence type="ECO:0000256" key="4">
    <source>
        <dbReference type="ARBA" id="ARBA00022741"/>
    </source>
</evidence>
<organism evidence="14">
    <name type="scientific">Arundo donax</name>
    <name type="common">Giant reed</name>
    <name type="synonym">Donax arundinaceus</name>
    <dbReference type="NCBI Taxonomy" id="35708"/>
    <lineage>
        <taxon>Eukaryota</taxon>
        <taxon>Viridiplantae</taxon>
        <taxon>Streptophyta</taxon>
        <taxon>Embryophyta</taxon>
        <taxon>Tracheophyta</taxon>
        <taxon>Spermatophyta</taxon>
        <taxon>Magnoliopsida</taxon>
        <taxon>Liliopsida</taxon>
        <taxon>Poales</taxon>
        <taxon>Poaceae</taxon>
        <taxon>PACMAD clade</taxon>
        <taxon>Arundinoideae</taxon>
        <taxon>Arundineae</taxon>
        <taxon>Arundo</taxon>
    </lineage>
</organism>
<evidence type="ECO:0000259" key="9">
    <source>
        <dbReference type="Pfam" id="PF00931"/>
    </source>
</evidence>
<dbReference type="InterPro" id="IPR003591">
    <property type="entry name" value="Leu-rich_rpt_typical-subtyp"/>
</dbReference>
<dbReference type="SMART" id="SM00369">
    <property type="entry name" value="LRR_TYP"/>
    <property type="match status" value="4"/>
</dbReference>
<dbReference type="InterPro" id="IPR041118">
    <property type="entry name" value="Rx_N"/>
</dbReference>
<keyword evidence="7 8" id="KW-0175">Coiled coil</keyword>
<dbReference type="SUPFAM" id="SSF52540">
    <property type="entry name" value="P-loop containing nucleoside triphosphate hydrolases"/>
    <property type="match status" value="1"/>
</dbReference>
<dbReference type="Gene3D" id="1.10.10.10">
    <property type="entry name" value="Winged helix-like DNA-binding domain superfamily/Winged helix DNA-binding domain"/>
    <property type="match status" value="1"/>
</dbReference>
<dbReference type="InterPro" id="IPR027417">
    <property type="entry name" value="P-loop_NTPase"/>
</dbReference>
<dbReference type="Gene3D" id="1.20.5.4130">
    <property type="match status" value="1"/>
</dbReference>
<feature type="domain" description="R13L1/DRL21-like LRR repeat region" evidence="13">
    <location>
        <begin position="950"/>
        <end position="1078"/>
    </location>
</feature>
<keyword evidence="3" id="KW-0677">Repeat</keyword>
<dbReference type="InterPro" id="IPR002182">
    <property type="entry name" value="NB-ARC"/>
</dbReference>
<evidence type="ECO:0000256" key="6">
    <source>
        <dbReference type="ARBA" id="ARBA00022840"/>
    </source>
</evidence>
<evidence type="ECO:0000256" key="2">
    <source>
        <dbReference type="ARBA" id="ARBA00022614"/>
    </source>
</evidence>
<evidence type="ECO:0000256" key="1">
    <source>
        <dbReference type="ARBA" id="ARBA00008894"/>
    </source>
</evidence>
<evidence type="ECO:0000256" key="5">
    <source>
        <dbReference type="ARBA" id="ARBA00022821"/>
    </source>
</evidence>
<feature type="coiled-coil region" evidence="8">
    <location>
        <begin position="38"/>
        <end position="89"/>
    </location>
</feature>
<evidence type="ECO:0000256" key="7">
    <source>
        <dbReference type="ARBA" id="ARBA00023054"/>
    </source>
</evidence>
<accession>A0A0A9HJ36</accession>
<dbReference type="Pfam" id="PF23559">
    <property type="entry name" value="WHD_DRP"/>
    <property type="match status" value="1"/>
</dbReference>
<dbReference type="Pfam" id="PF00931">
    <property type="entry name" value="NB-ARC"/>
    <property type="match status" value="1"/>
</dbReference>
<dbReference type="GO" id="GO:0043531">
    <property type="term" value="F:ADP binding"/>
    <property type="evidence" value="ECO:0007669"/>
    <property type="project" value="InterPro"/>
</dbReference>
<dbReference type="InterPro" id="IPR006553">
    <property type="entry name" value="Leu-rich_rpt_Cys-con_subtyp"/>
</dbReference>
<dbReference type="GO" id="GO:0005524">
    <property type="term" value="F:ATP binding"/>
    <property type="evidence" value="ECO:0007669"/>
    <property type="project" value="UniProtKB-KW"/>
</dbReference>
<dbReference type="InterPro" id="IPR056789">
    <property type="entry name" value="LRR_R13L1-DRL21"/>
</dbReference>
<dbReference type="Gene3D" id="3.80.10.10">
    <property type="entry name" value="Ribonuclease Inhibitor"/>
    <property type="match status" value="4"/>
</dbReference>
<reference evidence="14" key="2">
    <citation type="journal article" date="2015" name="Data Brief">
        <title>Shoot transcriptome of the giant reed, Arundo donax.</title>
        <authorList>
            <person name="Barrero R.A."/>
            <person name="Guerrero F.D."/>
            <person name="Moolhuijzen P."/>
            <person name="Goolsby J.A."/>
            <person name="Tidwell J."/>
            <person name="Bellgard S.E."/>
            <person name="Bellgard M.I."/>
        </authorList>
    </citation>
    <scope>NUCLEOTIDE SEQUENCE</scope>
    <source>
        <tissue evidence="14">Shoot tissue taken approximately 20 cm above the soil surface</tissue>
    </source>
</reference>
<dbReference type="Gene3D" id="3.40.50.300">
    <property type="entry name" value="P-loop containing nucleotide triphosphate hydrolases"/>
    <property type="match status" value="1"/>
</dbReference>